<dbReference type="GO" id="GO:0006364">
    <property type="term" value="P:rRNA processing"/>
    <property type="evidence" value="ECO:0007669"/>
    <property type="project" value="TreeGrafter"/>
</dbReference>
<protein>
    <submittedName>
        <fullName evidence="2">Uncharacterized protein</fullName>
    </submittedName>
</protein>
<dbReference type="OrthoDB" id="2192561at2759"/>
<dbReference type="PANTHER" id="PTHR12821">
    <property type="entry name" value="BYSTIN"/>
    <property type="match status" value="1"/>
</dbReference>
<proteinExistence type="inferred from homology"/>
<comment type="similarity">
    <text evidence="1">Belongs to the bystin family.</text>
</comment>
<accession>A0A3S5CL65</accession>
<evidence type="ECO:0000256" key="1">
    <source>
        <dbReference type="ARBA" id="ARBA00007114"/>
    </source>
</evidence>
<dbReference type="InterPro" id="IPR007955">
    <property type="entry name" value="Bystin"/>
</dbReference>
<dbReference type="PANTHER" id="PTHR12821:SF0">
    <property type="entry name" value="BYSTIN"/>
    <property type="match status" value="1"/>
</dbReference>
<reference evidence="2" key="1">
    <citation type="submission" date="2018-11" db="EMBL/GenBank/DDBJ databases">
        <authorList>
            <consortium name="Pathogen Informatics"/>
        </authorList>
    </citation>
    <scope>NUCLEOTIDE SEQUENCE</scope>
</reference>
<dbReference type="Pfam" id="PF05291">
    <property type="entry name" value="Bystin"/>
    <property type="match status" value="1"/>
</dbReference>
<dbReference type="GO" id="GO:0005730">
    <property type="term" value="C:nucleolus"/>
    <property type="evidence" value="ECO:0007669"/>
    <property type="project" value="TreeGrafter"/>
</dbReference>
<keyword evidence="3" id="KW-1185">Reference proteome</keyword>
<dbReference type="GO" id="GO:0030515">
    <property type="term" value="F:snoRNA binding"/>
    <property type="evidence" value="ECO:0007669"/>
    <property type="project" value="TreeGrafter"/>
</dbReference>
<sequence length="196" mass="22337">MPQGKRKYSRCDPKVLGSKDLKKIQKLVHHLSDEEDECKNSSTNPEHDPEVYFELCITVFQDVDELTQEWKNFYKPGAADDDDYLIKYQSNLKSCHSEVSEAMSQFAGSLPGDLEAFDESADLEDLPVEIQDHLRLLTDVLKHYRSGPLPKTVKMLPHLPGWANILKILNPLQWTVHAYQRVVKVFASKGGEQALV</sequence>
<dbReference type="Proteomes" id="UP000784294">
    <property type="component" value="Unassembled WGS sequence"/>
</dbReference>
<comment type="caution">
    <text evidence="2">The sequence shown here is derived from an EMBL/GenBank/DDBJ whole genome shotgun (WGS) entry which is preliminary data.</text>
</comment>
<dbReference type="EMBL" id="CAAALY010110789">
    <property type="protein sequence ID" value="VEL30259.1"/>
    <property type="molecule type" value="Genomic_DNA"/>
</dbReference>
<organism evidence="2 3">
    <name type="scientific">Protopolystoma xenopodis</name>
    <dbReference type="NCBI Taxonomy" id="117903"/>
    <lineage>
        <taxon>Eukaryota</taxon>
        <taxon>Metazoa</taxon>
        <taxon>Spiralia</taxon>
        <taxon>Lophotrochozoa</taxon>
        <taxon>Platyhelminthes</taxon>
        <taxon>Monogenea</taxon>
        <taxon>Polyopisthocotylea</taxon>
        <taxon>Polystomatidea</taxon>
        <taxon>Polystomatidae</taxon>
        <taxon>Protopolystoma</taxon>
    </lineage>
</organism>
<name>A0A3S5CL65_9PLAT</name>
<dbReference type="GO" id="GO:0030688">
    <property type="term" value="C:preribosome, small subunit precursor"/>
    <property type="evidence" value="ECO:0007669"/>
    <property type="project" value="TreeGrafter"/>
</dbReference>
<dbReference type="AlphaFoldDB" id="A0A3S5CL65"/>
<evidence type="ECO:0000313" key="3">
    <source>
        <dbReference type="Proteomes" id="UP000784294"/>
    </source>
</evidence>
<gene>
    <name evidence="2" type="ORF">PXEA_LOCUS23699</name>
</gene>
<dbReference type="GO" id="GO:0005737">
    <property type="term" value="C:cytoplasm"/>
    <property type="evidence" value="ECO:0007669"/>
    <property type="project" value="TreeGrafter"/>
</dbReference>
<evidence type="ECO:0000313" key="2">
    <source>
        <dbReference type="EMBL" id="VEL30259.1"/>
    </source>
</evidence>